<feature type="transmembrane region" description="Helical" evidence="8">
    <location>
        <begin position="136"/>
        <end position="163"/>
    </location>
</feature>
<keyword evidence="5 8" id="KW-0812">Transmembrane</keyword>
<dbReference type="RefSeq" id="WP_244580194.1">
    <property type="nucleotide sequence ID" value="NZ_OBEL01000009.1"/>
</dbReference>
<evidence type="ECO:0000256" key="6">
    <source>
        <dbReference type="ARBA" id="ARBA00022989"/>
    </source>
</evidence>
<evidence type="ECO:0000256" key="1">
    <source>
        <dbReference type="ARBA" id="ARBA00004651"/>
    </source>
</evidence>
<comment type="similarity">
    <text evidence="2 8">Belongs to the 4-toluene sulfonate uptake permease (TSUP) (TC 2.A.102) family.</text>
</comment>
<evidence type="ECO:0000256" key="3">
    <source>
        <dbReference type="ARBA" id="ARBA00022448"/>
    </source>
</evidence>
<dbReference type="InterPro" id="IPR052017">
    <property type="entry name" value="TSUP"/>
</dbReference>
<sequence>MIESLPFFVDTGLSSWVLYGLIAASFMTSALTAAFGIGGGVALLAIMSMAMPVATLIPVHGIVQMGSNAGRSWHFKRFIQWPFILAFAIGAAIGTAIGSQFVVALPDNLLKLILALFVLFLVWGPKPKRVRGGNGAIAMGGGLSSLAGMFVGATGPLVGAIVAGRADERQAIVATHACAMTLQHGLKILAFGAIGFAFQTWLGLLIAMIASGYAGTIVGGAILKRMPDHYFRVIFKGLLTLLALMMLGKALLGFAE</sequence>
<feature type="transmembrane region" description="Helical" evidence="8">
    <location>
        <begin position="201"/>
        <end position="223"/>
    </location>
</feature>
<keyword evidence="4 8" id="KW-1003">Cell membrane</keyword>
<evidence type="ECO:0000256" key="8">
    <source>
        <dbReference type="RuleBase" id="RU363041"/>
    </source>
</evidence>
<dbReference type="GO" id="GO:0005886">
    <property type="term" value="C:plasma membrane"/>
    <property type="evidence" value="ECO:0007669"/>
    <property type="project" value="UniProtKB-SubCell"/>
</dbReference>
<proteinExistence type="inferred from homology"/>
<keyword evidence="3" id="KW-0813">Transport</keyword>
<dbReference type="Pfam" id="PF01925">
    <property type="entry name" value="TauE"/>
    <property type="match status" value="1"/>
</dbReference>
<accession>A0A285PN11</accession>
<evidence type="ECO:0000256" key="4">
    <source>
        <dbReference type="ARBA" id="ARBA00022475"/>
    </source>
</evidence>
<dbReference type="AlphaFoldDB" id="A0A285PN11"/>
<evidence type="ECO:0000256" key="2">
    <source>
        <dbReference type="ARBA" id="ARBA00009142"/>
    </source>
</evidence>
<keyword evidence="6 8" id="KW-1133">Transmembrane helix</keyword>
<feature type="transmembrane region" description="Helical" evidence="8">
    <location>
        <begin position="33"/>
        <end position="57"/>
    </location>
</feature>
<name>A0A285PN11_9HYPH</name>
<evidence type="ECO:0000313" key="9">
    <source>
        <dbReference type="EMBL" id="SNZ21516.1"/>
    </source>
</evidence>
<feature type="transmembrane region" description="Helical" evidence="8">
    <location>
        <begin position="7"/>
        <end position="27"/>
    </location>
</feature>
<comment type="subcellular location">
    <subcellularLocation>
        <location evidence="1 8">Cell membrane</location>
        <topology evidence="1 8">Multi-pass membrane protein</topology>
    </subcellularLocation>
</comment>
<evidence type="ECO:0000313" key="10">
    <source>
        <dbReference type="Proteomes" id="UP000219439"/>
    </source>
</evidence>
<keyword evidence="10" id="KW-1185">Reference proteome</keyword>
<feature type="transmembrane region" description="Helical" evidence="8">
    <location>
        <begin position="78"/>
        <end position="102"/>
    </location>
</feature>
<dbReference type="InterPro" id="IPR002781">
    <property type="entry name" value="TM_pro_TauE-like"/>
</dbReference>
<keyword evidence="7 8" id="KW-0472">Membrane</keyword>
<reference evidence="9 10" key="1">
    <citation type="submission" date="2017-09" db="EMBL/GenBank/DDBJ databases">
        <authorList>
            <person name="Ehlers B."/>
            <person name="Leendertz F.H."/>
        </authorList>
    </citation>
    <scope>NUCLEOTIDE SEQUENCE [LARGE SCALE GENOMIC DNA]</scope>
    <source>
        <strain evidence="9 10">DSM 18289</strain>
    </source>
</reference>
<feature type="transmembrane region" description="Helical" evidence="8">
    <location>
        <begin position="108"/>
        <end position="124"/>
    </location>
</feature>
<gene>
    <name evidence="9" type="ORF">SAMN06265368_4638</name>
</gene>
<evidence type="ECO:0000256" key="7">
    <source>
        <dbReference type="ARBA" id="ARBA00023136"/>
    </source>
</evidence>
<dbReference type="PANTHER" id="PTHR30269:SF23">
    <property type="entry name" value="MEMBRANE TRANSPORTER PROTEIN YDHB-RELATED"/>
    <property type="match status" value="1"/>
</dbReference>
<feature type="transmembrane region" description="Helical" evidence="8">
    <location>
        <begin position="235"/>
        <end position="255"/>
    </location>
</feature>
<evidence type="ECO:0000256" key="5">
    <source>
        <dbReference type="ARBA" id="ARBA00022692"/>
    </source>
</evidence>
<dbReference type="Proteomes" id="UP000219439">
    <property type="component" value="Unassembled WGS sequence"/>
</dbReference>
<organism evidence="9 10">
    <name type="scientific">Cohaesibacter gelatinilyticus</name>
    <dbReference type="NCBI Taxonomy" id="372072"/>
    <lineage>
        <taxon>Bacteria</taxon>
        <taxon>Pseudomonadati</taxon>
        <taxon>Pseudomonadota</taxon>
        <taxon>Alphaproteobacteria</taxon>
        <taxon>Hyphomicrobiales</taxon>
        <taxon>Cohaesibacteraceae</taxon>
    </lineage>
</organism>
<dbReference type="EMBL" id="OBEL01000009">
    <property type="protein sequence ID" value="SNZ21516.1"/>
    <property type="molecule type" value="Genomic_DNA"/>
</dbReference>
<protein>
    <recommendedName>
        <fullName evidence="8">Probable membrane transporter protein</fullName>
    </recommendedName>
</protein>
<dbReference type="PANTHER" id="PTHR30269">
    <property type="entry name" value="TRANSMEMBRANE PROTEIN YFCA"/>
    <property type="match status" value="1"/>
</dbReference>